<dbReference type="InterPro" id="IPR010324">
    <property type="entry name" value="DRP"/>
</dbReference>
<dbReference type="Proteomes" id="UP000324105">
    <property type="component" value="Unassembled WGS sequence"/>
</dbReference>
<organism evidence="2 3">
    <name type="scientific">Streptococcus sanguinis</name>
    <dbReference type="NCBI Taxonomy" id="1305"/>
    <lineage>
        <taxon>Bacteria</taxon>
        <taxon>Bacillati</taxon>
        <taxon>Bacillota</taxon>
        <taxon>Bacilli</taxon>
        <taxon>Lactobacillales</taxon>
        <taxon>Streptococcaceae</taxon>
        <taxon>Streptococcus</taxon>
    </lineage>
</organism>
<evidence type="ECO:0000313" key="2">
    <source>
        <dbReference type="EMBL" id="KAA0119071.1"/>
    </source>
</evidence>
<gene>
    <name evidence="2" type="ORF">FKX92_00575</name>
</gene>
<keyword evidence="2" id="KW-0378">Hydrolase</keyword>
<feature type="domain" description="Dam-replacing protein HTH" evidence="1">
    <location>
        <begin position="185"/>
        <end position="253"/>
    </location>
</feature>
<evidence type="ECO:0000259" key="1">
    <source>
        <dbReference type="Pfam" id="PF17726"/>
    </source>
</evidence>
<dbReference type="Gene3D" id="1.10.10.10">
    <property type="entry name" value="Winged helix-like DNA-binding domain superfamily/Winged helix DNA-binding domain"/>
    <property type="match status" value="1"/>
</dbReference>
<dbReference type="InterPro" id="IPR041368">
    <property type="entry name" value="DRP_C"/>
</dbReference>
<sequence length="254" mass="29883">MQLQFNLALIKNYKSNSQKARVLTEDWVARHSYCPNCGKSPLKHYENNRPVADFFCQRCSEEFELKSKKGNFSSIINDGAYATMVERVQADNNPNFFFLTYSETYEVQNFIVLPKQFITVDTIIKRKPLGPTARRAGWVGCNIDLSQVPSKGRIFLVKNGQIREPELVHKEFRETLFLRKQSFATRGWLLEILKCLDKIKEKEFTLEDMYSFEESLKLIFPNNHHIKDKIRQQLQLLRDKGMIEFIGRGRYRKL</sequence>
<accession>A0A5A7ZTG4</accession>
<protein>
    <submittedName>
        <fullName evidence="2">Restriction endonuclease</fullName>
    </submittedName>
</protein>
<dbReference type="Gene3D" id="3.40.210.30">
    <property type="entry name" value="Dam replacing family, catalytic PD-(D/E)XK domain"/>
    <property type="match status" value="1"/>
</dbReference>
<dbReference type="Pfam" id="PF06044">
    <property type="entry name" value="DpnI"/>
    <property type="match status" value="1"/>
</dbReference>
<dbReference type="RefSeq" id="WP_149565203.1">
    <property type="nucleotide sequence ID" value="NZ_VIBR01000001.1"/>
</dbReference>
<dbReference type="EMBL" id="VIBR01000001">
    <property type="protein sequence ID" value="KAA0119071.1"/>
    <property type="molecule type" value="Genomic_DNA"/>
</dbReference>
<dbReference type="GO" id="GO:0004519">
    <property type="term" value="F:endonuclease activity"/>
    <property type="evidence" value="ECO:0007669"/>
    <property type="project" value="UniProtKB-KW"/>
</dbReference>
<dbReference type="InterPro" id="IPR036388">
    <property type="entry name" value="WH-like_DNA-bd_sf"/>
</dbReference>
<name>A0A5A7ZTG4_STRSA</name>
<proteinExistence type="predicted"/>
<dbReference type="CDD" id="cd22319">
    <property type="entry name" value="DpnI-like"/>
    <property type="match status" value="1"/>
</dbReference>
<evidence type="ECO:0000313" key="3">
    <source>
        <dbReference type="Proteomes" id="UP000324105"/>
    </source>
</evidence>
<dbReference type="Pfam" id="PF17726">
    <property type="entry name" value="DpnI_C"/>
    <property type="match status" value="1"/>
</dbReference>
<dbReference type="AlphaFoldDB" id="A0A5A7ZTG4"/>
<comment type="caution">
    <text evidence="2">The sequence shown here is derived from an EMBL/GenBank/DDBJ whole genome shotgun (WGS) entry which is preliminary data.</text>
</comment>
<reference evidence="2 3" key="1">
    <citation type="submission" date="2019-06" db="EMBL/GenBank/DDBJ databases">
        <title>Genome sequence and analysis of a MDR-Streptococcus sanguis isolated from throat swab of children with scarlet fever from Hangzhou,China.</title>
        <authorList>
            <person name="Huang Y."/>
            <person name="Xie L."/>
            <person name="Liu W."/>
        </authorList>
    </citation>
    <scope>NUCLEOTIDE SEQUENCE [LARGE SCALE GENOMIC DNA]</scope>
    <source>
        <strain evidence="2 3">S28</strain>
    </source>
</reference>
<dbReference type="InterPro" id="IPR043025">
    <property type="entry name" value="DRP_PD-(D/E)XK_dom"/>
</dbReference>
<keyword evidence="2" id="KW-0540">Nuclease</keyword>
<keyword evidence="2" id="KW-0255">Endonuclease</keyword>